<dbReference type="EMBL" id="JAUCBP010000010">
    <property type="protein sequence ID" value="MDM7861374.1"/>
    <property type="molecule type" value="Genomic_DNA"/>
</dbReference>
<protein>
    <submittedName>
        <fullName evidence="3">HDOD domain-containing protein</fullName>
    </submittedName>
</protein>
<dbReference type="SUPFAM" id="SSF109604">
    <property type="entry name" value="HD-domain/PDEase-like"/>
    <property type="match status" value="1"/>
</dbReference>
<proteinExistence type="predicted"/>
<accession>A0ABT7T0N4</accession>
<reference evidence="3 4" key="1">
    <citation type="submission" date="2023-06" db="EMBL/GenBank/DDBJ databases">
        <title>Alteromonas sp. ASW11-36 isolated from intertidal sand.</title>
        <authorList>
            <person name="Li Y."/>
        </authorList>
    </citation>
    <scope>NUCLEOTIDE SEQUENCE [LARGE SCALE GENOMIC DNA]</scope>
    <source>
        <strain evidence="3 4">ASW11-36</strain>
    </source>
</reference>
<dbReference type="InterPro" id="IPR013976">
    <property type="entry name" value="HDOD"/>
</dbReference>
<evidence type="ECO:0000256" key="1">
    <source>
        <dbReference type="SAM" id="Coils"/>
    </source>
</evidence>
<dbReference type="Pfam" id="PF08668">
    <property type="entry name" value="HDOD"/>
    <property type="match status" value="1"/>
</dbReference>
<keyword evidence="1" id="KW-0175">Coiled coil</keyword>
<evidence type="ECO:0000313" key="4">
    <source>
        <dbReference type="Proteomes" id="UP001234343"/>
    </source>
</evidence>
<gene>
    <name evidence="3" type="ORF">QTP81_12280</name>
</gene>
<dbReference type="PANTHER" id="PTHR33525:SF3">
    <property type="entry name" value="RIBONUCLEASE Y"/>
    <property type="match status" value="1"/>
</dbReference>
<evidence type="ECO:0000313" key="3">
    <source>
        <dbReference type="EMBL" id="MDM7861374.1"/>
    </source>
</evidence>
<dbReference type="Proteomes" id="UP001234343">
    <property type="component" value="Unassembled WGS sequence"/>
</dbReference>
<keyword evidence="4" id="KW-1185">Reference proteome</keyword>
<comment type="caution">
    <text evidence="3">The sequence shown here is derived from an EMBL/GenBank/DDBJ whole genome shotgun (WGS) entry which is preliminary data.</text>
</comment>
<feature type="domain" description="HDOD" evidence="2">
    <location>
        <begin position="7"/>
        <end position="201"/>
    </location>
</feature>
<dbReference type="PANTHER" id="PTHR33525">
    <property type="match status" value="1"/>
</dbReference>
<dbReference type="PROSITE" id="PS51833">
    <property type="entry name" value="HDOD"/>
    <property type="match status" value="1"/>
</dbReference>
<dbReference type="Gene3D" id="1.10.3210.10">
    <property type="entry name" value="Hypothetical protein af1432"/>
    <property type="match status" value="1"/>
</dbReference>
<feature type="coiled-coil region" evidence="1">
    <location>
        <begin position="234"/>
        <end position="261"/>
    </location>
</feature>
<name>A0ABT7T0N4_9ALTE</name>
<organism evidence="3 4">
    <name type="scientific">Alteromonas arenosi</name>
    <dbReference type="NCBI Taxonomy" id="3055817"/>
    <lineage>
        <taxon>Bacteria</taxon>
        <taxon>Pseudomonadati</taxon>
        <taxon>Pseudomonadota</taxon>
        <taxon>Gammaproteobacteria</taxon>
        <taxon>Alteromonadales</taxon>
        <taxon>Alteromonadaceae</taxon>
        <taxon>Alteromonas/Salinimonas group</taxon>
        <taxon>Alteromonas</taxon>
    </lineage>
</organism>
<sequence length="272" mass="30061">MKNSAGIYALPSIYAAFNKKLADPKTTNIQLADVIQLDAGLTSYLLKIVNSPLYGFSSSISNISHAISIVGRQELATLVIGKCVVDVFSNIDVKPEALEAHWKTSLTCAILAKNIAAQSQRSESPETFFVAGLIHGIGKLVIWREYPKAEEKYRELGSINDYLQYEHVLLGTDYPSIGAHMASDWGLPLFLVNTTQFHLNFAKAIQDLNVAVVFLALQLVKLTESLTVDTWEDNDDLNCLMKQLELSNESLQQVVNLSKAQFTDMRSIVSGH</sequence>
<dbReference type="InterPro" id="IPR052340">
    <property type="entry name" value="RNase_Y/CdgJ"/>
</dbReference>
<evidence type="ECO:0000259" key="2">
    <source>
        <dbReference type="PROSITE" id="PS51833"/>
    </source>
</evidence>